<protein>
    <submittedName>
        <fullName evidence="6">TetR/AcrR family transcriptional regulator</fullName>
    </submittedName>
</protein>
<evidence type="ECO:0000256" key="3">
    <source>
        <dbReference type="ARBA" id="ARBA00023163"/>
    </source>
</evidence>
<dbReference type="PROSITE" id="PS50977">
    <property type="entry name" value="HTH_TETR_2"/>
    <property type="match status" value="1"/>
</dbReference>
<keyword evidence="2 4" id="KW-0238">DNA-binding</keyword>
<accession>A0AB39QSW4</accession>
<dbReference type="Gene3D" id="1.10.10.60">
    <property type="entry name" value="Homeodomain-like"/>
    <property type="match status" value="1"/>
</dbReference>
<dbReference type="InterPro" id="IPR001647">
    <property type="entry name" value="HTH_TetR"/>
</dbReference>
<evidence type="ECO:0000313" key="6">
    <source>
        <dbReference type="EMBL" id="XDQ44363.1"/>
    </source>
</evidence>
<feature type="DNA-binding region" description="H-T-H motif" evidence="4">
    <location>
        <begin position="30"/>
        <end position="49"/>
    </location>
</feature>
<proteinExistence type="predicted"/>
<evidence type="ECO:0000256" key="4">
    <source>
        <dbReference type="PROSITE-ProRule" id="PRU00335"/>
    </source>
</evidence>
<dbReference type="PANTHER" id="PTHR30055">
    <property type="entry name" value="HTH-TYPE TRANSCRIPTIONAL REGULATOR RUTR"/>
    <property type="match status" value="1"/>
</dbReference>
<gene>
    <name evidence="6" type="ORF">AB5J52_20050</name>
</gene>
<dbReference type="Pfam" id="PF17754">
    <property type="entry name" value="TetR_C_14"/>
    <property type="match status" value="1"/>
</dbReference>
<evidence type="ECO:0000256" key="2">
    <source>
        <dbReference type="ARBA" id="ARBA00023125"/>
    </source>
</evidence>
<reference evidence="6" key="1">
    <citation type="submission" date="2024-07" db="EMBL/GenBank/DDBJ databases">
        <authorList>
            <person name="Yu S.T."/>
        </authorList>
    </citation>
    <scope>NUCLEOTIDE SEQUENCE</scope>
    <source>
        <strain evidence="6">R39</strain>
    </source>
</reference>
<dbReference type="InterPro" id="IPR009057">
    <property type="entry name" value="Homeodomain-like_sf"/>
</dbReference>
<keyword evidence="1" id="KW-0805">Transcription regulation</keyword>
<evidence type="ECO:0000256" key="1">
    <source>
        <dbReference type="ARBA" id="ARBA00023015"/>
    </source>
</evidence>
<organism evidence="6">
    <name type="scientific">Streptomyces sp. R39</name>
    <dbReference type="NCBI Taxonomy" id="3238631"/>
    <lineage>
        <taxon>Bacteria</taxon>
        <taxon>Bacillati</taxon>
        <taxon>Actinomycetota</taxon>
        <taxon>Actinomycetes</taxon>
        <taxon>Kitasatosporales</taxon>
        <taxon>Streptomycetaceae</taxon>
        <taxon>Streptomyces</taxon>
    </lineage>
</organism>
<dbReference type="EMBL" id="CP163441">
    <property type="protein sequence ID" value="XDQ44363.1"/>
    <property type="molecule type" value="Genomic_DNA"/>
</dbReference>
<dbReference type="PANTHER" id="PTHR30055:SF238">
    <property type="entry name" value="MYCOFACTOCIN BIOSYNTHESIS TRANSCRIPTIONAL REGULATOR MFTR-RELATED"/>
    <property type="match status" value="1"/>
</dbReference>
<dbReference type="PRINTS" id="PR00455">
    <property type="entry name" value="HTHTETR"/>
</dbReference>
<dbReference type="Pfam" id="PF00440">
    <property type="entry name" value="TetR_N"/>
    <property type="match status" value="1"/>
</dbReference>
<feature type="domain" description="HTH tetR-type" evidence="5">
    <location>
        <begin position="7"/>
        <end position="67"/>
    </location>
</feature>
<dbReference type="InterPro" id="IPR050109">
    <property type="entry name" value="HTH-type_TetR-like_transc_reg"/>
</dbReference>
<dbReference type="AlphaFoldDB" id="A0AB39QSW4"/>
<evidence type="ECO:0000259" key="5">
    <source>
        <dbReference type="PROSITE" id="PS50977"/>
    </source>
</evidence>
<dbReference type="Gene3D" id="1.10.357.10">
    <property type="entry name" value="Tetracycline Repressor, domain 2"/>
    <property type="match status" value="1"/>
</dbReference>
<dbReference type="RefSeq" id="WP_369223289.1">
    <property type="nucleotide sequence ID" value="NZ_CP163441.1"/>
</dbReference>
<keyword evidence="3" id="KW-0804">Transcription</keyword>
<dbReference type="GO" id="GO:0000976">
    <property type="term" value="F:transcription cis-regulatory region binding"/>
    <property type="evidence" value="ECO:0007669"/>
    <property type="project" value="TreeGrafter"/>
</dbReference>
<name>A0AB39QSW4_9ACTN</name>
<dbReference type="GO" id="GO:0003700">
    <property type="term" value="F:DNA-binding transcription factor activity"/>
    <property type="evidence" value="ECO:0007669"/>
    <property type="project" value="TreeGrafter"/>
</dbReference>
<sequence>MRDVARRAVRAEIAAKAMQLFLAQGFEATTVKQVAAAVGMSGRSLFRYFDTKEDMVIGGLVELGHDIAAALELRPADEDPWTALRHALEVCVDSLEEDELGLRRAKMLATTASLRTAMLDKHLRWQQILVPHVEKRLRDSGQPQAEALAARALVSAALSCLDVAAVAWTEVEGARPLTNLVDQAFAAVRS</sequence>
<dbReference type="SUPFAM" id="SSF46689">
    <property type="entry name" value="Homeodomain-like"/>
    <property type="match status" value="1"/>
</dbReference>
<dbReference type="InterPro" id="IPR041347">
    <property type="entry name" value="MftR_C"/>
</dbReference>